<sequence>MKANSFGSAPMDTLATTLLPKGDVVNHVYERCGQWKSCDSSTI</sequence>
<protein>
    <submittedName>
        <fullName evidence="1">Uncharacterized protein</fullName>
    </submittedName>
</protein>
<evidence type="ECO:0000313" key="1">
    <source>
        <dbReference type="EMBL" id="JAD87323.1"/>
    </source>
</evidence>
<organism evidence="1">
    <name type="scientific">Arundo donax</name>
    <name type="common">Giant reed</name>
    <name type="synonym">Donax arundinaceus</name>
    <dbReference type="NCBI Taxonomy" id="35708"/>
    <lineage>
        <taxon>Eukaryota</taxon>
        <taxon>Viridiplantae</taxon>
        <taxon>Streptophyta</taxon>
        <taxon>Embryophyta</taxon>
        <taxon>Tracheophyta</taxon>
        <taxon>Spermatophyta</taxon>
        <taxon>Magnoliopsida</taxon>
        <taxon>Liliopsida</taxon>
        <taxon>Poales</taxon>
        <taxon>Poaceae</taxon>
        <taxon>PACMAD clade</taxon>
        <taxon>Arundinoideae</taxon>
        <taxon>Arundineae</taxon>
        <taxon>Arundo</taxon>
    </lineage>
</organism>
<proteinExistence type="predicted"/>
<reference evidence="1" key="2">
    <citation type="journal article" date="2015" name="Data Brief">
        <title>Shoot transcriptome of the giant reed, Arundo donax.</title>
        <authorList>
            <person name="Barrero R.A."/>
            <person name="Guerrero F.D."/>
            <person name="Moolhuijzen P."/>
            <person name="Goolsby J.A."/>
            <person name="Tidwell J."/>
            <person name="Bellgard S.E."/>
            <person name="Bellgard M.I."/>
        </authorList>
    </citation>
    <scope>NUCLEOTIDE SEQUENCE</scope>
    <source>
        <tissue evidence="1">Shoot tissue taken approximately 20 cm above the soil surface</tissue>
    </source>
</reference>
<name>A0A0A9DKX1_ARUDO</name>
<dbReference type="EMBL" id="GBRH01210572">
    <property type="protein sequence ID" value="JAD87323.1"/>
    <property type="molecule type" value="Transcribed_RNA"/>
</dbReference>
<dbReference type="AlphaFoldDB" id="A0A0A9DKX1"/>
<reference evidence="1" key="1">
    <citation type="submission" date="2014-09" db="EMBL/GenBank/DDBJ databases">
        <authorList>
            <person name="Magalhaes I.L.F."/>
            <person name="Oliveira U."/>
            <person name="Santos F.R."/>
            <person name="Vidigal T.H.D.A."/>
            <person name="Brescovit A.D."/>
            <person name="Santos A.J."/>
        </authorList>
    </citation>
    <scope>NUCLEOTIDE SEQUENCE</scope>
    <source>
        <tissue evidence="1">Shoot tissue taken approximately 20 cm above the soil surface</tissue>
    </source>
</reference>
<accession>A0A0A9DKX1</accession>